<feature type="transmembrane region" description="Helical" evidence="8">
    <location>
        <begin position="55"/>
        <end position="76"/>
    </location>
</feature>
<evidence type="ECO:0000256" key="5">
    <source>
        <dbReference type="ARBA" id="ARBA00023136"/>
    </source>
</evidence>
<evidence type="ECO:0000259" key="10">
    <source>
        <dbReference type="PROSITE" id="PS50125"/>
    </source>
</evidence>
<dbReference type="Pfam" id="PF13426">
    <property type="entry name" value="PAS_9"/>
    <property type="match status" value="1"/>
</dbReference>
<evidence type="ECO:0000256" key="2">
    <source>
        <dbReference type="ARBA" id="ARBA00022692"/>
    </source>
</evidence>
<keyword evidence="4 8" id="KW-1133">Transmembrane helix</keyword>
<protein>
    <submittedName>
        <fullName evidence="11">Adenylate and Guanylate cyclase catalytic domain containing protein</fullName>
    </submittedName>
</protein>
<keyword evidence="5 8" id="KW-0472">Membrane</keyword>
<dbReference type="PROSITE" id="PS50125">
    <property type="entry name" value="GUANYLATE_CYCLASE_2"/>
    <property type="match status" value="1"/>
</dbReference>
<feature type="domain" description="Guanylate cyclase" evidence="10">
    <location>
        <begin position="1435"/>
        <end position="1568"/>
    </location>
</feature>
<sequence>MSKYTSTSKSGLATSGILVDESYRQAEKRENPSFLTRDIFPVIAEVNRSVPAPPLLLIFQYMILYLQLFFGGYYLFHVHTGFPQSFQILIQVLFFGLAGDYRSYTPYFLSLAVVDILTLIFLIIIFVDYHNNHDFKSWQLHMMRNWNGILFSYFIIPNVFFLIISLADLGTTNSWGSTFIFLLSIATSVFTFVHIFFISNLLNQSPFLFHGAPFHWHPPELFSMVIIMSVPFAFDGFFQKMSQWLRIVPPLFTIILSPYVFYRMWYLPFTYLITNVIWASLSVGLIFGSIFSIVRDAKMSNINPTLQFLAPIIATILSWTIIYPIFYLRRRKIKNNLSYSVFPDKNITEDEKQQYFETLKIKRKSLAYTYVQVGIEEGSDMFLDWSLSKYILDHFNDDVDLMIFITWTVSFFPSETFSMHNFILTIAKKKDLTIVNQSMFYQLHRLHIFRQSSSSKEANSDLSKIKKMTEQCIASFCDVWKNMGDKSYEVNFDTYNILTRLRHSTEASWAEMLDKYPNNARFVNEYANFLLDGRCRFKEAIYYHQRANAIEQGSKIQNDRMFHRFVQMFPFYLKKSIVDTSGKLKRKQHNAGPEVGTTFADQMQNDNTTDDSSNDIDIVEGEQFVPQAQLRLALGRAVSELHSHISQKVMISAVIALCITLIYATIITVMLHNKFNESLNLFSYLTVINKISRTYEIMMPIYSWLWSGSVLKEFSTDEEFLIFGSVYQLSSYLNTDTSNDQKIYNLSLIGLSYIDELSNVLYSTDESYGKRIVNLAKLLSNTYIHTGVCNPSTNEIITEGQSSTIDYIWRTFFMSSAKLTIDSEEDRKNWVNSKTFCDVYTKHQVLSNALKTIPMNLSERFSIEHRLLNRCNTSHFLFDEKGNPLVDEDFSIESCPPHHGIGHTVSNYGQDGNYVSTNDDTIYNFLIAFSPFLILTLCLPSTIFASSGLLTEKKEYTKHLKSFSKQEREKAAERINQATLNLDETTSTIQQESKSSTLPNFLLNVFCALIITALLLVALICSTTFRHKLNAITEHYLLLGALRGTIIDASGSILMMSFLYQCRTEGYFTPNFINDIQLQESVNKKLQLIAMVQSMLARGYDNIPSSYGFDQDIDDLLFNEVCEVPSDIKYIVEYYQCVSFERILAYFADIMRSYANTISVHHIYSKELYIFGSLINSRLALGFLDLTNKYEEIMNDTINNFKLIIWVCFSIVTICAILAFIAMIMIVVIIERELDTFKCILLRINPVTFATNSQVLSLVYGKKSFVDTHIISASHSVFYSSQDAMMSLNQDGIIESLNPAASEIFGYTPEQMLGQNLKLLINPEIKTNNQLFYTMQLMKSGQCGLIFESDFAGSKDDETIMPLKVTLLGFSSNDRVAESFAIVCRDKTEEDKQKAKVESAQKDSENLLQQFVPKEMLAKISKDEPELAFSVPSSTVIFINISQFSIYMATIPPSELLMNLGKIFSSFDKIASNIASITKIKVMGDIYFAAGGLFNTPDTPPSTHATDVTNFALNALDSIEELNIQMNANLQIRIGVHTGGPVTAGVLGMNRQIFDIIGSTITACQQLEESCIPGNVNISTDTYQLIQNGPYQIKEHEEIELKGLGKQMSYTIAPGHVTASGSTASAYTPPSLDALLSGGSSVYTVPSLDALVGPASDYVFDSAAAFPDEGNNNGGDGGFQLPSLSSLINPTPT</sequence>
<dbReference type="GO" id="GO:0004383">
    <property type="term" value="F:guanylate cyclase activity"/>
    <property type="evidence" value="ECO:0007669"/>
    <property type="project" value="TreeGrafter"/>
</dbReference>
<dbReference type="GO" id="GO:0004016">
    <property type="term" value="F:adenylate cyclase activity"/>
    <property type="evidence" value="ECO:0007669"/>
    <property type="project" value="TreeGrafter"/>
</dbReference>
<feature type="transmembrane region" description="Helical" evidence="8">
    <location>
        <begin position="306"/>
        <end position="328"/>
    </location>
</feature>
<dbReference type="PANTHER" id="PTHR11920">
    <property type="entry name" value="GUANYLYL CYCLASE"/>
    <property type="match status" value="1"/>
</dbReference>
<dbReference type="GO" id="GO:0035556">
    <property type="term" value="P:intracellular signal transduction"/>
    <property type="evidence" value="ECO:0007669"/>
    <property type="project" value="InterPro"/>
</dbReference>
<dbReference type="SUPFAM" id="SSF55785">
    <property type="entry name" value="PYP-like sensor domain (PAS domain)"/>
    <property type="match status" value="1"/>
</dbReference>
<dbReference type="SMART" id="SM00044">
    <property type="entry name" value="CYCc"/>
    <property type="match status" value="1"/>
</dbReference>
<comment type="caution">
    <text evidence="11">The sequence shown here is derived from an EMBL/GenBank/DDBJ whole genome shotgun (WGS) entry which is preliminary data.</text>
</comment>
<dbReference type="PANTHER" id="PTHR11920:SF335">
    <property type="entry name" value="GUANYLATE CYCLASE"/>
    <property type="match status" value="1"/>
</dbReference>
<dbReference type="GO" id="GO:0001653">
    <property type="term" value="F:peptide receptor activity"/>
    <property type="evidence" value="ECO:0007669"/>
    <property type="project" value="TreeGrafter"/>
</dbReference>
<dbReference type="InterPro" id="IPR000014">
    <property type="entry name" value="PAS"/>
</dbReference>
<name>A0A1J4JMN4_9EUKA</name>
<dbReference type="EMBL" id="MLAK01001037">
    <property type="protein sequence ID" value="OHS98805.1"/>
    <property type="molecule type" value="Genomic_DNA"/>
</dbReference>
<feature type="transmembrane region" description="Helical" evidence="8">
    <location>
        <begin position="148"/>
        <end position="167"/>
    </location>
</feature>
<feature type="transmembrane region" description="Helical" evidence="8">
    <location>
        <begin position="269"/>
        <end position="294"/>
    </location>
</feature>
<feature type="region of interest" description="Disordered" evidence="7">
    <location>
        <begin position="587"/>
        <end position="610"/>
    </location>
</feature>
<dbReference type="NCBIfam" id="TIGR00229">
    <property type="entry name" value="sensory_box"/>
    <property type="match status" value="1"/>
</dbReference>
<proteinExistence type="predicted"/>
<feature type="transmembrane region" description="Helical" evidence="8">
    <location>
        <begin position="1203"/>
        <end position="1230"/>
    </location>
</feature>
<dbReference type="PROSITE" id="PS50112">
    <property type="entry name" value="PAS"/>
    <property type="match status" value="1"/>
</dbReference>
<feature type="compositionally biased region" description="Polar residues" evidence="7">
    <location>
        <begin position="1682"/>
        <end position="1693"/>
    </location>
</feature>
<evidence type="ECO:0000259" key="9">
    <source>
        <dbReference type="PROSITE" id="PS50112"/>
    </source>
</evidence>
<evidence type="ECO:0000256" key="8">
    <source>
        <dbReference type="SAM" id="Phobius"/>
    </source>
</evidence>
<dbReference type="CDD" id="cd07302">
    <property type="entry name" value="CHD"/>
    <property type="match status" value="1"/>
</dbReference>
<dbReference type="OrthoDB" id="345827at2759"/>
<dbReference type="GO" id="GO:0000166">
    <property type="term" value="F:nucleotide binding"/>
    <property type="evidence" value="ECO:0007669"/>
    <property type="project" value="UniProtKB-KW"/>
</dbReference>
<dbReference type="CDD" id="cd00130">
    <property type="entry name" value="PAS"/>
    <property type="match status" value="1"/>
</dbReference>
<dbReference type="InterPro" id="IPR029787">
    <property type="entry name" value="Nucleotide_cyclase"/>
</dbReference>
<dbReference type="InterPro" id="IPR035965">
    <property type="entry name" value="PAS-like_dom_sf"/>
</dbReference>
<dbReference type="SMART" id="SM00091">
    <property type="entry name" value="PAS"/>
    <property type="match status" value="1"/>
</dbReference>
<dbReference type="InterPro" id="IPR001054">
    <property type="entry name" value="A/G_cyclase"/>
</dbReference>
<dbReference type="GO" id="GO:0005886">
    <property type="term" value="C:plasma membrane"/>
    <property type="evidence" value="ECO:0007669"/>
    <property type="project" value="TreeGrafter"/>
</dbReference>
<organism evidence="11 12">
    <name type="scientific">Tritrichomonas foetus</name>
    <dbReference type="NCBI Taxonomy" id="1144522"/>
    <lineage>
        <taxon>Eukaryota</taxon>
        <taxon>Metamonada</taxon>
        <taxon>Parabasalia</taxon>
        <taxon>Tritrichomonadida</taxon>
        <taxon>Tritrichomonadidae</taxon>
        <taxon>Tritrichomonas</taxon>
    </lineage>
</organism>
<reference evidence="11" key="1">
    <citation type="submission" date="2016-10" db="EMBL/GenBank/DDBJ databases">
        <authorList>
            <person name="Benchimol M."/>
            <person name="Almeida L.G."/>
            <person name="Vasconcelos A.T."/>
            <person name="Perreira-Neves A."/>
            <person name="Rosa I.A."/>
            <person name="Tasca T."/>
            <person name="Bogo M.R."/>
            <person name="de Souza W."/>
        </authorList>
    </citation>
    <scope>NUCLEOTIDE SEQUENCE [LARGE SCALE GENOMIC DNA]</scope>
    <source>
        <strain evidence="11">K</strain>
    </source>
</reference>
<dbReference type="InterPro" id="IPR050401">
    <property type="entry name" value="Cyclic_nucleotide_synthase"/>
</dbReference>
<comment type="subcellular location">
    <subcellularLocation>
        <location evidence="1">Membrane</location>
    </subcellularLocation>
</comment>
<accession>A0A1J4JMN4</accession>
<feature type="transmembrane region" description="Helical" evidence="8">
    <location>
        <begin position="179"/>
        <end position="201"/>
    </location>
</feature>
<feature type="region of interest" description="Disordered" evidence="7">
    <location>
        <begin position="1669"/>
        <end position="1693"/>
    </location>
</feature>
<dbReference type="RefSeq" id="XP_068351942.1">
    <property type="nucleotide sequence ID" value="XM_068490355.1"/>
</dbReference>
<dbReference type="Gene3D" id="3.30.450.20">
    <property type="entry name" value="PAS domain"/>
    <property type="match status" value="1"/>
</dbReference>
<dbReference type="Pfam" id="PF00211">
    <property type="entry name" value="Guanylate_cyc"/>
    <property type="match status" value="1"/>
</dbReference>
<evidence type="ECO:0000256" key="6">
    <source>
        <dbReference type="ARBA" id="ARBA00023239"/>
    </source>
</evidence>
<evidence type="ECO:0000313" key="12">
    <source>
        <dbReference type="Proteomes" id="UP000179807"/>
    </source>
</evidence>
<dbReference type="GO" id="GO:0007168">
    <property type="term" value="P:receptor guanylyl cyclase signaling pathway"/>
    <property type="evidence" value="ECO:0007669"/>
    <property type="project" value="TreeGrafter"/>
</dbReference>
<dbReference type="GeneID" id="94825059"/>
<feature type="transmembrane region" description="Helical" evidence="8">
    <location>
        <begin position="925"/>
        <end position="951"/>
    </location>
</feature>
<gene>
    <name evidence="11" type="ORF">TRFO_01860</name>
</gene>
<keyword evidence="6" id="KW-0456">Lyase</keyword>
<feature type="transmembrane region" description="Helical" evidence="8">
    <location>
        <begin position="244"/>
        <end position="262"/>
    </location>
</feature>
<feature type="transmembrane region" description="Helical" evidence="8">
    <location>
        <begin position="107"/>
        <end position="127"/>
    </location>
</feature>
<evidence type="ECO:0000256" key="1">
    <source>
        <dbReference type="ARBA" id="ARBA00004370"/>
    </source>
</evidence>
<keyword evidence="3" id="KW-0547">Nucleotide-binding</keyword>
<feature type="transmembrane region" description="Helical" evidence="8">
    <location>
        <begin position="221"/>
        <end position="238"/>
    </location>
</feature>
<evidence type="ECO:0000256" key="4">
    <source>
        <dbReference type="ARBA" id="ARBA00022989"/>
    </source>
</evidence>
<evidence type="ECO:0000256" key="3">
    <source>
        <dbReference type="ARBA" id="ARBA00022741"/>
    </source>
</evidence>
<dbReference type="SUPFAM" id="SSF55073">
    <property type="entry name" value="Nucleotide cyclase"/>
    <property type="match status" value="1"/>
</dbReference>
<keyword evidence="2 8" id="KW-0812">Transmembrane</keyword>
<dbReference type="Proteomes" id="UP000179807">
    <property type="component" value="Unassembled WGS sequence"/>
</dbReference>
<dbReference type="VEuPathDB" id="TrichDB:TRFO_01860"/>
<keyword evidence="12" id="KW-1185">Reference proteome</keyword>
<dbReference type="Gene3D" id="3.30.70.1230">
    <property type="entry name" value="Nucleotide cyclase"/>
    <property type="match status" value="1"/>
</dbReference>
<evidence type="ECO:0000256" key="7">
    <source>
        <dbReference type="SAM" id="MobiDB-lite"/>
    </source>
</evidence>
<feature type="transmembrane region" description="Helical" evidence="8">
    <location>
        <begin position="1001"/>
        <end position="1025"/>
    </location>
</feature>
<evidence type="ECO:0000313" key="11">
    <source>
        <dbReference type="EMBL" id="OHS98805.1"/>
    </source>
</evidence>
<feature type="transmembrane region" description="Helical" evidence="8">
    <location>
        <begin position="649"/>
        <end position="671"/>
    </location>
</feature>
<feature type="domain" description="PAS" evidence="9">
    <location>
        <begin position="1280"/>
        <end position="1324"/>
    </location>
</feature>